<accession>A0A6V8SFD8</accession>
<dbReference type="RefSeq" id="WP_183276929.1">
    <property type="nucleotide sequence ID" value="NZ_BLZR01000001.1"/>
</dbReference>
<reference evidence="4 5" key="1">
    <citation type="submission" date="2020-07" db="EMBL/GenBank/DDBJ databases">
        <title>A new beta-1,3-glucan-decomposing anaerobic bacterium isolated from anoxic soil subjected to biological soil disinfestation.</title>
        <authorList>
            <person name="Ueki A."/>
            <person name="Tonouchi A."/>
        </authorList>
    </citation>
    <scope>NUCLEOTIDE SEQUENCE [LARGE SCALE GENOMIC DNA]</scope>
    <source>
        <strain evidence="4 5">TW1</strain>
    </source>
</reference>
<dbReference type="PROSITE" id="PS50977">
    <property type="entry name" value="HTH_TETR_2"/>
    <property type="match status" value="1"/>
</dbReference>
<dbReference type="InterPro" id="IPR009057">
    <property type="entry name" value="Homeodomain-like_sf"/>
</dbReference>
<feature type="DNA-binding region" description="H-T-H motif" evidence="2">
    <location>
        <begin position="36"/>
        <end position="55"/>
    </location>
</feature>
<keyword evidence="5" id="KW-1185">Reference proteome</keyword>
<dbReference type="GO" id="GO:0003677">
    <property type="term" value="F:DNA binding"/>
    <property type="evidence" value="ECO:0007669"/>
    <property type="project" value="UniProtKB-UniRule"/>
</dbReference>
<evidence type="ECO:0000256" key="2">
    <source>
        <dbReference type="PROSITE-ProRule" id="PRU00335"/>
    </source>
</evidence>
<dbReference type="PANTHER" id="PTHR43479:SF7">
    <property type="entry name" value="TETR-FAMILY TRANSCRIPTIONAL REGULATOR"/>
    <property type="match status" value="1"/>
</dbReference>
<name>A0A6V8SFD8_9CLOT</name>
<evidence type="ECO:0000256" key="1">
    <source>
        <dbReference type="ARBA" id="ARBA00023125"/>
    </source>
</evidence>
<evidence type="ECO:0000313" key="4">
    <source>
        <dbReference type="EMBL" id="GFP75426.1"/>
    </source>
</evidence>
<dbReference type="Gene3D" id="1.10.357.10">
    <property type="entry name" value="Tetracycline Repressor, domain 2"/>
    <property type="match status" value="1"/>
</dbReference>
<sequence>MTPETKKIDPRAARTRILIQDAFLSLTREKVFEAITVKDIVERANINRSTFYAHFEDKYILLDQLLSEAFSSGISSKFQSDVQLNEDTLKTLIVAMCSYHENISNHCNMVYKSISSYMDNKTQLKLKELIALMLTNTTSFGVIEQENLDLLSIMISNSIYGATSYWYSKGRHVSAKELSHNILPYVMPSIEMFTSRR</sequence>
<dbReference type="Proteomes" id="UP000580568">
    <property type="component" value="Unassembled WGS sequence"/>
</dbReference>
<organism evidence="4 5">
    <name type="scientific">Clostridium fungisolvens</name>
    <dbReference type="NCBI Taxonomy" id="1604897"/>
    <lineage>
        <taxon>Bacteria</taxon>
        <taxon>Bacillati</taxon>
        <taxon>Bacillota</taxon>
        <taxon>Clostridia</taxon>
        <taxon>Eubacteriales</taxon>
        <taxon>Clostridiaceae</taxon>
        <taxon>Clostridium</taxon>
    </lineage>
</organism>
<dbReference type="AlphaFoldDB" id="A0A6V8SFD8"/>
<keyword evidence="1 2" id="KW-0238">DNA-binding</keyword>
<evidence type="ECO:0000313" key="5">
    <source>
        <dbReference type="Proteomes" id="UP000580568"/>
    </source>
</evidence>
<dbReference type="EMBL" id="BLZR01000001">
    <property type="protein sequence ID" value="GFP75426.1"/>
    <property type="molecule type" value="Genomic_DNA"/>
</dbReference>
<comment type="caution">
    <text evidence="4">The sequence shown here is derived from an EMBL/GenBank/DDBJ whole genome shotgun (WGS) entry which is preliminary data.</text>
</comment>
<dbReference type="SUPFAM" id="SSF46689">
    <property type="entry name" value="Homeodomain-like"/>
    <property type="match status" value="1"/>
</dbReference>
<dbReference type="InterPro" id="IPR001647">
    <property type="entry name" value="HTH_TetR"/>
</dbReference>
<evidence type="ECO:0000259" key="3">
    <source>
        <dbReference type="PROSITE" id="PS50977"/>
    </source>
</evidence>
<protein>
    <recommendedName>
        <fullName evidence="3">HTH tetR-type domain-containing protein</fullName>
    </recommendedName>
</protein>
<dbReference type="InterPro" id="IPR050624">
    <property type="entry name" value="HTH-type_Tx_Regulator"/>
</dbReference>
<dbReference type="Pfam" id="PF00440">
    <property type="entry name" value="TetR_N"/>
    <property type="match status" value="1"/>
</dbReference>
<feature type="domain" description="HTH tetR-type" evidence="3">
    <location>
        <begin position="13"/>
        <end position="73"/>
    </location>
</feature>
<proteinExistence type="predicted"/>
<dbReference type="PANTHER" id="PTHR43479">
    <property type="entry name" value="ACREF/ENVCD OPERON REPRESSOR-RELATED"/>
    <property type="match status" value="1"/>
</dbReference>
<gene>
    <name evidence="4" type="ORF">bsdtw1_01506</name>
</gene>